<dbReference type="EMBL" id="FONA01000024">
    <property type="protein sequence ID" value="SFE95166.1"/>
    <property type="molecule type" value="Genomic_DNA"/>
</dbReference>
<dbReference type="AlphaFoldDB" id="A0A1I2ERR9"/>
<keyword evidence="2" id="KW-1185">Reference proteome</keyword>
<evidence type="ECO:0000313" key="2">
    <source>
        <dbReference type="Proteomes" id="UP000181976"/>
    </source>
</evidence>
<name>A0A1I2ERR9_9BACT</name>
<protein>
    <submittedName>
        <fullName evidence="1">Uncharacterized protein</fullName>
    </submittedName>
</protein>
<reference evidence="1 2" key="1">
    <citation type="submission" date="2016-10" db="EMBL/GenBank/DDBJ databases">
        <authorList>
            <person name="de Groot N.N."/>
        </authorList>
    </citation>
    <scope>NUCLEOTIDE SEQUENCE [LARGE SCALE GENOMIC DNA]</scope>
    <source>
        <strain evidence="1 2">DSM 19012</strain>
    </source>
</reference>
<accession>A0A1I2ERR9</accession>
<dbReference type="Proteomes" id="UP000181976">
    <property type="component" value="Unassembled WGS sequence"/>
</dbReference>
<proteinExistence type="predicted"/>
<dbReference type="InParanoid" id="A0A1I2ERR9"/>
<gene>
    <name evidence="1" type="ORF">SAMN05444380_1242</name>
</gene>
<organism evidence="1 2">
    <name type="scientific">Thermophagus xiamenensis</name>
    <dbReference type="NCBI Taxonomy" id="385682"/>
    <lineage>
        <taxon>Bacteria</taxon>
        <taxon>Pseudomonadati</taxon>
        <taxon>Bacteroidota</taxon>
        <taxon>Bacteroidia</taxon>
        <taxon>Marinilabiliales</taxon>
        <taxon>Marinilabiliaceae</taxon>
        <taxon>Thermophagus</taxon>
    </lineage>
</organism>
<sequence>MIIEIKKPISASKVREIGRKLSSRRSNQKTFDPKKYFNTINWKEKPTEIQKKMRDEWE</sequence>
<evidence type="ECO:0000313" key="1">
    <source>
        <dbReference type="EMBL" id="SFE95166.1"/>
    </source>
</evidence>